<feature type="signal peptide" evidence="4">
    <location>
        <begin position="1"/>
        <end position="16"/>
    </location>
</feature>
<name>L0B191_THEEQ</name>
<keyword evidence="8" id="KW-1185">Reference proteome</keyword>
<evidence type="ECO:0000259" key="6">
    <source>
        <dbReference type="PROSITE" id="PS51820"/>
    </source>
</evidence>
<dbReference type="Gene3D" id="3.90.182.10">
    <property type="entry name" value="Toxin - Anthrax Protective Antigen,domain 1"/>
    <property type="match status" value="1"/>
</dbReference>
<dbReference type="SMART" id="SM00758">
    <property type="entry name" value="PA14"/>
    <property type="match status" value="1"/>
</dbReference>
<dbReference type="VEuPathDB" id="PiroplasmaDB:BEWA_006870"/>
<evidence type="ECO:0000256" key="3">
    <source>
        <dbReference type="SAM" id="MobiDB-lite"/>
    </source>
</evidence>
<keyword evidence="1" id="KW-0677">Repeat</keyword>
<evidence type="ECO:0000256" key="2">
    <source>
        <dbReference type="ARBA" id="ARBA00023157"/>
    </source>
</evidence>
<keyword evidence="2" id="KW-1015">Disulfide bond</keyword>
<dbReference type="KEGG" id="beq:BEWA_006870"/>
<dbReference type="GeneID" id="15805660"/>
<protein>
    <recommendedName>
        <fullName evidence="9">PA14 domain-containing protein</fullName>
    </recommendedName>
</protein>
<dbReference type="PROSITE" id="PS51820">
    <property type="entry name" value="PA14"/>
    <property type="match status" value="1"/>
</dbReference>
<accession>L0B191</accession>
<evidence type="ECO:0000313" key="7">
    <source>
        <dbReference type="EMBL" id="AFZ81278.1"/>
    </source>
</evidence>
<feature type="domain" description="Fibronectin type-II" evidence="5">
    <location>
        <begin position="105"/>
        <end position="158"/>
    </location>
</feature>
<feature type="chain" id="PRO_5003939999" description="PA14 domain-containing protein" evidence="4">
    <location>
        <begin position="17"/>
        <end position="1034"/>
    </location>
</feature>
<feature type="domain" description="PA14" evidence="6">
    <location>
        <begin position="274"/>
        <end position="437"/>
    </location>
</feature>
<dbReference type="RefSeq" id="XP_004830944.1">
    <property type="nucleotide sequence ID" value="XM_004830887.1"/>
</dbReference>
<evidence type="ECO:0000259" key="5">
    <source>
        <dbReference type="PROSITE" id="PS51092"/>
    </source>
</evidence>
<dbReference type="InterPro" id="IPR000562">
    <property type="entry name" value="FN_type2_dom"/>
</dbReference>
<dbReference type="PROSITE" id="PS51092">
    <property type="entry name" value="FN2_2"/>
    <property type="match status" value="1"/>
</dbReference>
<keyword evidence="4" id="KW-0732">Signal</keyword>
<evidence type="ECO:0000256" key="1">
    <source>
        <dbReference type="ARBA" id="ARBA00022737"/>
    </source>
</evidence>
<evidence type="ECO:0008006" key="9">
    <source>
        <dbReference type="Google" id="ProtNLM"/>
    </source>
</evidence>
<reference evidence="7 8" key="1">
    <citation type="journal article" date="2012" name="BMC Genomics">
        <title>Comparative genomic analysis and phylogenetic position of Theileria equi.</title>
        <authorList>
            <person name="Kappmeyer L.S."/>
            <person name="Thiagarajan M."/>
            <person name="Herndon D.R."/>
            <person name="Ramsay J.D."/>
            <person name="Caler E."/>
            <person name="Djikeng A."/>
            <person name="Gillespie J.J."/>
            <person name="Lau A.O."/>
            <person name="Roalson E.H."/>
            <person name="Silva J.C."/>
            <person name="Silva M.G."/>
            <person name="Suarez C.E."/>
            <person name="Ueti M.W."/>
            <person name="Nene V.M."/>
            <person name="Mealey R.H."/>
            <person name="Knowles D.P."/>
            <person name="Brayton K.A."/>
        </authorList>
    </citation>
    <scope>NUCLEOTIDE SEQUENCE [LARGE SCALE GENOMIC DNA]</scope>
    <source>
        <strain evidence="7 8">WA</strain>
    </source>
</reference>
<evidence type="ECO:0000313" key="8">
    <source>
        <dbReference type="Proteomes" id="UP000031512"/>
    </source>
</evidence>
<dbReference type="OrthoDB" id="441660at2759"/>
<dbReference type="eggNOG" id="ENOG502QVHV">
    <property type="taxonomic scope" value="Eukaryota"/>
</dbReference>
<organism evidence="7 8">
    <name type="scientific">Theileria equi strain WA</name>
    <dbReference type="NCBI Taxonomy" id="1537102"/>
    <lineage>
        <taxon>Eukaryota</taxon>
        <taxon>Sar</taxon>
        <taxon>Alveolata</taxon>
        <taxon>Apicomplexa</taxon>
        <taxon>Aconoidasida</taxon>
        <taxon>Piroplasmida</taxon>
        <taxon>Theileriidae</taxon>
        <taxon>Theileria</taxon>
    </lineage>
</organism>
<dbReference type="SUPFAM" id="SSF56988">
    <property type="entry name" value="Anthrax protective antigen"/>
    <property type="match status" value="1"/>
</dbReference>
<dbReference type="Proteomes" id="UP000031512">
    <property type="component" value="Chromosome 3"/>
</dbReference>
<gene>
    <name evidence="7" type="ORF">BEWA_006870</name>
</gene>
<proteinExistence type="predicted"/>
<dbReference type="Pfam" id="PF07691">
    <property type="entry name" value="PA14"/>
    <property type="match status" value="1"/>
</dbReference>
<dbReference type="InterPro" id="IPR037524">
    <property type="entry name" value="PA14/GLEYA"/>
</dbReference>
<dbReference type="EMBL" id="CP001670">
    <property type="protein sequence ID" value="AFZ81278.1"/>
    <property type="molecule type" value="Genomic_DNA"/>
</dbReference>
<dbReference type="Gene3D" id="2.10.10.10">
    <property type="entry name" value="Fibronectin, type II, collagen-binding"/>
    <property type="match status" value="1"/>
</dbReference>
<dbReference type="AlphaFoldDB" id="L0B191"/>
<dbReference type="InterPro" id="IPR011658">
    <property type="entry name" value="PA14_dom"/>
</dbReference>
<dbReference type="InterPro" id="IPR036943">
    <property type="entry name" value="FN_type2_sf"/>
</dbReference>
<evidence type="ECO:0000256" key="4">
    <source>
        <dbReference type="SAM" id="SignalP"/>
    </source>
</evidence>
<sequence length="1034" mass="117407">MWKLLLLLHFAQASWPFDKGNPPVYVKSPSGQTPEASIQPVVPSPNVNATDGPEGVHGTNPVLDNTSVQQGNVAATENTGEPDGEDTNDLMYYLTQYRNRARRTEDGHLCAAAFVERDQVYTDCTLEVAPDGTTGREWCYLEAQLTGKLEKDWGFCVPPLNYDAIRSDTIQRIVEKVTQVDEMVKSLTTYRKLITESEKRLSQCCGLKHQMIAQSLSKIQELLEKSKEDLDSTLKHRNEIDLLQKEIKKVQCHHDELKRTKNSNVCMNEEGNQLKADGLIGTYYPNNAFEFPALSSRIDSQINFTFVNVMPIIGLNPHKFSIKWEGYLKAPHSGNFVFEIETDCYGRVELNGIEIINLGIRTDGDGETGIKYWIDPIISLKEQNISESQQLVGGKFYKIKVAMSHSQQYKFEKGGESHFKLLWSSHKIHREIIPPTNFYSHLSQHRISISNLPLEHFEISKGLNGEGAYRDNDEVFISNLSNGLIGTQLIRTDEKPTLGSFNLTVNDAATLYISHKHDIPFPLKPKDDQQWIPQDSSESFQLFEQGNTINMQVKSTMLLPHVIYKFQTTEIGSPFLLFMSFHKSNTHDLCVGREVLVSMPGTSEYLSCSESSAHSSEYNCSSALSGKYLDRKGSIWRTSGGTGEYIQVIFRRPILLTEFRFRPRDPSFTWPSKITLEFIRLFFPSQMHCLAEGSSETFNILHTNNLEHHKYRLSKPVLTIGVKITIEELYTYATETGGSFGLIGIPCTLEEGLKLVEIERCDETLQDLSQIHKLSFGDSFLVECKSQCIVDAKGEIKQGPFEENEPICTMASYTGYCHPGNGNCILKLQVDKNTETYKLEYYLLKSPNHHYRNRLFNVKILFRWQSDRTPTQGYYIDNGSVKSSLDAPGESGNSLIYGWMREAEGKYCNTDCNPLLGGGIEFPNPRESADCIQKEVCKGNYWSIDLPENGMYQIEIMLGSICDFKNRIEYEAYLQVNGKSLLNGQRFKSNQFYTLVKEIQVNNKMIKLTSTCFNDQCPDIKTVLQMVSIKQLNY</sequence>
<feature type="region of interest" description="Disordered" evidence="3">
    <location>
        <begin position="26"/>
        <end position="66"/>
    </location>
</feature>